<dbReference type="SUPFAM" id="SSF48452">
    <property type="entry name" value="TPR-like"/>
    <property type="match status" value="1"/>
</dbReference>
<evidence type="ECO:0008006" key="5">
    <source>
        <dbReference type="Google" id="ProtNLM"/>
    </source>
</evidence>
<name>A0ABD1XKQ5_9MARC</name>
<evidence type="ECO:0000256" key="1">
    <source>
        <dbReference type="SAM" id="Coils"/>
    </source>
</evidence>
<dbReference type="InterPro" id="IPR011990">
    <property type="entry name" value="TPR-like_helical_dom_sf"/>
</dbReference>
<dbReference type="Pfam" id="PF13424">
    <property type="entry name" value="TPR_12"/>
    <property type="match status" value="1"/>
</dbReference>
<protein>
    <recommendedName>
        <fullName evidence="5">Protein FLUORESCENT IN BLUE LIGHT, chloroplastic</fullName>
    </recommendedName>
</protein>
<evidence type="ECO:0000313" key="4">
    <source>
        <dbReference type="Proteomes" id="UP001605036"/>
    </source>
</evidence>
<feature type="transmembrane region" description="Helical" evidence="2">
    <location>
        <begin position="113"/>
        <end position="136"/>
    </location>
</feature>
<keyword evidence="1" id="KW-0175">Coiled coil</keyword>
<keyword evidence="2" id="KW-0472">Membrane</keyword>
<dbReference type="Proteomes" id="UP001605036">
    <property type="component" value="Unassembled WGS sequence"/>
</dbReference>
<organism evidence="3 4">
    <name type="scientific">Riccia fluitans</name>
    <dbReference type="NCBI Taxonomy" id="41844"/>
    <lineage>
        <taxon>Eukaryota</taxon>
        <taxon>Viridiplantae</taxon>
        <taxon>Streptophyta</taxon>
        <taxon>Embryophyta</taxon>
        <taxon>Marchantiophyta</taxon>
        <taxon>Marchantiopsida</taxon>
        <taxon>Marchantiidae</taxon>
        <taxon>Marchantiales</taxon>
        <taxon>Ricciaceae</taxon>
        <taxon>Riccia</taxon>
    </lineage>
</organism>
<proteinExistence type="predicted"/>
<dbReference type="EMBL" id="JBHFFA010000008">
    <property type="protein sequence ID" value="KAL2609516.1"/>
    <property type="molecule type" value="Genomic_DNA"/>
</dbReference>
<comment type="caution">
    <text evidence="3">The sequence shown here is derived from an EMBL/GenBank/DDBJ whole genome shotgun (WGS) entry which is preliminary data.</text>
</comment>
<sequence>MMGSAAASCSCHWPAAASAVASSADFGRDRSVRLERKGKLSLVRCIRNGGGNVRRRDSQCQGDAVLPQSEKTCDSVSRGGMAFLLASSLGYTVCDKVQAAVEAAAAPADNPNLMFIIACIVEALALTGAVVGGVLARQRKDELEKINAQLRQINVNLRRQSRVESYAPNLTYAPVGIGRISDTQVREDPTREDLMTHLKAGKRFLREQNPASAFKEFEIALPLAQKLKDTVEEKKAARGLGASCQRQGKYREAIKYHTMVLNISHITRENSGDTEAYGAIADCYTELGDLETAARFYDRYIGRLEQDD</sequence>
<accession>A0ABD1XKQ5</accession>
<evidence type="ECO:0000256" key="2">
    <source>
        <dbReference type="SAM" id="Phobius"/>
    </source>
</evidence>
<dbReference type="AlphaFoldDB" id="A0ABD1XKQ5"/>
<dbReference type="Gene3D" id="1.25.40.10">
    <property type="entry name" value="Tetratricopeptide repeat domain"/>
    <property type="match status" value="1"/>
</dbReference>
<feature type="coiled-coil region" evidence="1">
    <location>
        <begin position="136"/>
        <end position="163"/>
    </location>
</feature>
<dbReference type="PANTHER" id="PTHR47310:SF2">
    <property type="entry name" value="PROTEIN FLUORESCENT IN BLUE LIGHT, CHLOROPLASTIC"/>
    <property type="match status" value="1"/>
</dbReference>
<gene>
    <name evidence="3" type="ORF">R1flu_028089</name>
</gene>
<dbReference type="PANTHER" id="PTHR47310">
    <property type="entry name" value="PROTEIN FLUORESCENT IN BLUE LIGHT, CHLOROPLASTIC"/>
    <property type="match status" value="1"/>
</dbReference>
<keyword evidence="2" id="KW-1133">Transmembrane helix</keyword>
<keyword evidence="2" id="KW-0812">Transmembrane</keyword>
<keyword evidence="4" id="KW-1185">Reference proteome</keyword>
<evidence type="ECO:0000313" key="3">
    <source>
        <dbReference type="EMBL" id="KAL2609516.1"/>
    </source>
</evidence>
<dbReference type="InterPro" id="IPR044243">
    <property type="entry name" value="FLU"/>
</dbReference>
<reference evidence="3 4" key="1">
    <citation type="submission" date="2024-09" db="EMBL/GenBank/DDBJ databases">
        <title>Chromosome-scale assembly of Riccia fluitans.</title>
        <authorList>
            <person name="Paukszto L."/>
            <person name="Sawicki J."/>
            <person name="Karawczyk K."/>
            <person name="Piernik-Szablinska J."/>
            <person name="Szczecinska M."/>
            <person name="Mazdziarz M."/>
        </authorList>
    </citation>
    <scope>NUCLEOTIDE SEQUENCE [LARGE SCALE GENOMIC DNA]</scope>
    <source>
        <strain evidence="3">Rf_01</strain>
        <tissue evidence="3">Aerial parts of the thallus</tissue>
    </source>
</reference>